<dbReference type="AlphaFoldDB" id="A0A1M5ECS4"/>
<evidence type="ECO:0000313" key="3">
    <source>
        <dbReference type="Proteomes" id="UP000184509"/>
    </source>
</evidence>
<evidence type="ECO:0008006" key="4">
    <source>
        <dbReference type="Google" id="ProtNLM"/>
    </source>
</evidence>
<dbReference type="Proteomes" id="UP000184509">
    <property type="component" value="Unassembled WGS sequence"/>
</dbReference>
<dbReference type="EMBL" id="FQTV01000013">
    <property type="protein sequence ID" value="SHF76881.1"/>
    <property type="molecule type" value="Genomic_DNA"/>
</dbReference>
<protein>
    <recommendedName>
        <fullName evidence="4">DUF1573 domain-containing protein</fullName>
    </recommendedName>
</protein>
<dbReference type="InterPro" id="IPR011467">
    <property type="entry name" value="DUF1573"/>
</dbReference>
<evidence type="ECO:0000256" key="1">
    <source>
        <dbReference type="SAM" id="SignalP"/>
    </source>
</evidence>
<gene>
    <name evidence="2" type="ORF">SAMN05444405_11382</name>
</gene>
<dbReference type="OrthoDB" id="826619at2"/>
<dbReference type="PANTHER" id="PTHR37833:SF1">
    <property type="entry name" value="SIGNAL PEPTIDE PROTEIN"/>
    <property type="match status" value="1"/>
</dbReference>
<feature type="signal peptide" evidence="1">
    <location>
        <begin position="1"/>
        <end position="20"/>
    </location>
</feature>
<dbReference type="Gene3D" id="2.60.40.10">
    <property type="entry name" value="Immunoglobulins"/>
    <property type="match status" value="1"/>
</dbReference>
<accession>A0A1M5ECS4</accession>
<dbReference type="InterPro" id="IPR013783">
    <property type="entry name" value="Ig-like_fold"/>
</dbReference>
<dbReference type="PANTHER" id="PTHR37833">
    <property type="entry name" value="LIPOPROTEIN-RELATED"/>
    <property type="match status" value="1"/>
</dbReference>
<organism evidence="2 3">
    <name type="scientific">Bacteroides luti</name>
    <dbReference type="NCBI Taxonomy" id="1297750"/>
    <lineage>
        <taxon>Bacteria</taxon>
        <taxon>Pseudomonadati</taxon>
        <taxon>Bacteroidota</taxon>
        <taxon>Bacteroidia</taxon>
        <taxon>Bacteroidales</taxon>
        <taxon>Bacteroidaceae</taxon>
        <taxon>Bacteroides</taxon>
    </lineage>
</organism>
<keyword evidence="3" id="KW-1185">Reference proteome</keyword>
<keyword evidence="1" id="KW-0732">Signal</keyword>
<evidence type="ECO:0000313" key="2">
    <source>
        <dbReference type="EMBL" id="SHF76881.1"/>
    </source>
</evidence>
<dbReference type="STRING" id="1297750.SAMN05444405_11382"/>
<reference evidence="3" key="1">
    <citation type="submission" date="2016-11" db="EMBL/GenBank/DDBJ databases">
        <authorList>
            <person name="Varghese N."/>
            <person name="Submissions S."/>
        </authorList>
    </citation>
    <scope>NUCLEOTIDE SEQUENCE [LARGE SCALE GENOMIC DNA]</scope>
    <source>
        <strain evidence="3">DSM 26991</strain>
    </source>
</reference>
<dbReference type="Pfam" id="PF07610">
    <property type="entry name" value="DUF1573"/>
    <property type="match status" value="1"/>
</dbReference>
<proteinExistence type="predicted"/>
<sequence>MKKTLFLLMLLFVGVTYASAQKQAEITFDKTTHDFGTFSEDSPKVRCEFSFTNTGDAPLVINQAVASCGCTIPDYTKEPIMPGKKGTILVTYNGAGKYPGEFRKSITVRSNAKVELVRLYIKGEMTPKTTKTAKN</sequence>
<name>A0A1M5ECS4_9BACE</name>
<dbReference type="RefSeq" id="WP_073402863.1">
    <property type="nucleotide sequence ID" value="NZ_FQTV01000013.1"/>
</dbReference>
<feature type="chain" id="PRO_5009909790" description="DUF1573 domain-containing protein" evidence="1">
    <location>
        <begin position="21"/>
        <end position="135"/>
    </location>
</feature>